<evidence type="ECO:0000256" key="1">
    <source>
        <dbReference type="ARBA" id="ARBA00003565"/>
    </source>
</evidence>
<keyword evidence="6" id="KW-0676">Redox-active center</keyword>
<comment type="function">
    <text evidence="1">May be required for disulfide bond formation in some proteins.</text>
</comment>
<evidence type="ECO:0000313" key="10">
    <source>
        <dbReference type="Proteomes" id="UP001559025"/>
    </source>
</evidence>
<keyword evidence="3" id="KW-0732">Signal</keyword>
<keyword evidence="10" id="KW-1185">Reference proteome</keyword>
<keyword evidence="7" id="KW-0472">Membrane</keyword>
<comment type="caution">
    <text evidence="9">The sequence shown here is derived from an EMBL/GenBank/DDBJ whole genome shotgun (WGS) entry which is preliminary data.</text>
</comment>
<evidence type="ECO:0000256" key="6">
    <source>
        <dbReference type="ARBA" id="ARBA00023284"/>
    </source>
</evidence>
<dbReference type="InterPro" id="IPR036249">
    <property type="entry name" value="Thioredoxin-like_sf"/>
</dbReference>
<keyword evidence="5" id="KW-1015">Disulfide bond</keyword>
<proteinExistence type="inferred from homology"/>
<evidence type="ECO:0000256" key="7">
    <source>
        <dbReference type="SAM" id="Phobius"/>
    </source>
</evidence>
<feature type="transmembrane region" description="Helical" evidence="7">
    <location>
        <begin position="6"/>
        <end position="26"/>
    </location>
</feature>
<evidence type="ECO:0000256" key="4">
    <source>
        <dbReference type="ARBA" id="ARBA00023002"/>
    </source>
</evidence>
<comment type="similarity">
    <text evidence="2">Belongs to the thioredoxin family. DsbA subfamily.</text>
</comment>
<dbReference type="PANTHER" id="PTHR13887">
    <property type="entry name" value="GLUTATHIONE S-TRANSFERASE KAPPA"/>
    <property type="match status" value="1"/>
</dbReference>
<dbReference type="InterPro" id="IPR013766">
    <property type="entry name" value="Thioredoxin_domain"/>
</dbReference>
<evidence type="ECO:0000256" key="2">
    <source>
        <dbReference type="ARBA" id="ARBA00005791"/>
    </source>
</evidence>
<protein>
    <submittedName>
        <fullName evidence="9">Thioredoxin domain-containing protein</fullName>
    </submittedName>
</protein>
<keyword evidence="7" id="KW-1133">Transmembrane helix</keyword>
<dbReference type="Pfam" id="PF13462">
    <property type="entry name" value="Thioredoxin_4"/>
    <property type="match status" value="1"/>
</dbReference>
<evidence type="ECO:0000313" key="9">
    <source>
        <dbReference type="EMBL" id="MEX4009876.1"/>
    </source>
</evidence>
<evidence type="ECO:0000256" key="3">
    <source>
        <dbReference type="ARBA" id="ARBA00022729"/>
    </source>
</evidence>
<sequence>MNRRQVTIVAAGAVAAAIFGGAALYYNRARSLDPSGAEVLVREHSPVMGMPDAPVTIVEFFDPSCEACRAFHPLVKNILAQYPEEVRVVFRYAAFHDGSDQAVGIIEAARRQDLFVPVLEALLAAQPEWAMHGRPDLERAWQAAAAAGLDLERARADASSAEVTAVLQQDTSDVDALGVRQTPTFFVNGKSLPTFGPQQLIDLVEAEVRSAREGG</sequence>
<keyword evidence="4" id="KW-0560">Oxidoreductase</keyword>
<keyword evidence="7" id="KW-0812">Transmembrane</keyword>
<dbReference type="InterPro" id="IPR012336">
    <property type="entry name" value="Thioredoxin-like_fold"/>
</dbReference>
<evidence type="ECO:0000259" key="8">
    <source>
        <dbReference type="PROSITE" id="PS51352"/>
    </source>
</evidence>
<dbReference type="SUPFAM" id="SSF52833">
    <property type="entry name" value="Thioredoxin-like"/>
    <property type="match status" value="1"/>
</dbReference>
<dbReference type="Proteomes" id="UP001559025">
    <property type="component" value="Unassembled WGS sequence"/>
</dbReference>
<dbReference type="EMBL" id="JAZHFV010000007">
    <property type="protein sequence ID" value="MEX4009876.1"/>
    <property type="molecule type" value="Genomic_DNA"/>
</dbReference>
<name>A0ABV3WYV6_9HYPH</name>
<dbReference type="Gene3D" id="3.40.30.10">
    <property type="entry name" value="Glutaredoxin"/>
    <property type="match status" value="1"/>
</dbReference>
<feature type="domain" description="Thioredoxin" evidence="8">
    <location>
        <begin position="18"/>
        <end position="150"/>
    </location>
</feature>
<evidence type="ECO:0000256" key="5">
    <source>
        <dbReference type="ARBA" id="ARBA00023157"/>
    </source>
</evidence>
<dbReference type="PROSITE" id="PS51352">
    <property type="entry name" value="THIOREDOXIN_2"/>
    <property type="match status" value="1"/>
</dbReference>
<dbReference type="PANTHER" id="PTHR13887:SF14">
    <property type="entry name" value="DISULFIDE BOND FORMATION PROTEIN D"/>
    <property type="match status" value="1"/>
</dbReference>
<organism evidence="9 10">
    <name type="scientific">Neoaquamicrobium sediminum</name>
    <dbReference type="NCBI Taxonomy" id="1849104"/>
    <lineage>
        <taxon>Bacteria</taxon>
        <taxon>Pseudomonadati</taxon>
        <taxon>Pseudomonadota</taxon>
        <taxon>Alphaproteobacteria</taxon>
        <taxon>Hyphomicrobiales</taxon>
        <taxon>Phyllobacteriaceae</taxon>
        <taxon>Neoaquamicrobium</taxon>
    </lineage>
</organism>
<accession>A0ABV3WYV6</accession>
<dbReference type="RefSeq" id="WP_368804668.1">
    <property type="nucleotide sequence ID" value="NZ_JAZHFV010000007.1"/>
</dbReference>
<reference evidence="9 10" key="1">
    <citation type="submission" date="2024-01" db="EMBL/GenBank/DDBJ databases">
        <title>New evidence supports the origin of RcGTA from prophage.</title>
        <authorList>
            <person name="Xu Y."/>
            <person name="Liu B."/>
            <person name="Chen F."/>
        </authorList>
    </citation>
    <scope>NUCLEOTIDE SEQUENCE [LARGE SCALE GENOMIC DNA]</scope>
    <source>
        <strain evidence="9 10">CBW1107-2</strain>
    </source>
</reference>
<gene>
    <name evidence="9" type="ORF">V1479_21395</name>
</gene>